<dbReference type="PROSITE" id="PS00697">
    <property type="entry name" value="DNA_LIGASE_A1"/>
    <property type="match status" value="1"/>
</dbReference>
<dbReference type="GO" id="GO:0071897">
    <property type="term" value="P:DNA biosynthetic process"/>
    <property type="evidence" value="ECO:0007669"/>
    <property type="project" value="InterPro"/>
</dbReference>
<evidence type="ECO:0000256" key="6">
    <source>
        <dbReference type="ARBA" id="ARBA00022618"/>
    </source>
</evidence>
<dbReference type="PROSITE" id="PS00333">
    <property type="entry name" value="DNA_LIGASE_A2"/>
    <property type="match status" value="1"/>
</dbReference>
<evidence type="ECO:0000256" key="20">
    <source>
        <dbReference type="RuleBase" id="RU004196"/>
    </source>
</evidence>
<dbReference type="SUPFAM" id="SSF117018">
    <property type="entry name" value="ATP-dependent DNA ligase DNA-binding domain"/>
    <property type="match status" value="1"/>
</dbReference>
<evidence type="ECO:0000256" key="13">
    <source>
        <dbReference type="ARBA" id="ARBA00023172"/>
    </source>
</evidence>
<keyword evidence="10 19" id="KW-0227">DNA damage</keyword>
<organism evidence="22 23">
    <name type="scientific">Ignicoccus islandicus DSM 13165</name>
    <dbReference type="NCBI Taxonomy" id="940295"/>
    <lineage>
        <taxon>Archaea</taxon>
        <taxon>Thermoproteota</taxon>
        <taxon>Thermoprotei</taxon>
        <taxon>Desulfurococcales</taxon>
        <taxon>Desulfurococcaceae</taxon>
        <taxon>Ignicoccus</taxon>
    </lineage>
</organism>
<dbReference type="RefSeq" id="WP_075050441.1">
    <property type="nucleotide sequence ID" value="NZ_CP006867.1"/>
</dbReference>
<feature type="binding site" evidence="19">
    <location>
        <position position="435"/>
    </location>
    <ligand>
        <name>ATP</name>
        <dbReference type="ChEBI" id="CHEBI:30616"/>
    </ligand>
</feature>
<protein>
    <recommendedName>
        <fullName evidence="4 19">DNA ligase</fullName>
        <ecNumber evidence="19">6.5.1.1</ecNumber>
    </recommendedName>
    <alternativeName>
        <fullName evidence="19">Polydeoxyribonucleotide synthase [ATP]</fullName>
    </alternativeName>
</protein>
<evidence type="ECO:0000256" key="10">
    <source>
        <dbReference type="ARBA" id="ARBA00022763"/>
    </source>
</evidence>
<dbReference type="GO" id="GO:0003910">
    <property type="term" value="F:DNA ligase (ATP) activity"/>
    <property type="evidence" value="ECO:0007669"/>
    <property type="project" value="UniProtKB-UniRule"/>
</dbReference>
<keyword evidence="11 19" id="KW-0067">ATP-binding</keyword>
<evidence type="ECO:0000313" key="22">
    <source>
        <dbReference type="EMBL" id="ALU12040.1"/>
    </source>
</evidence>
<dbReference type="CDD" id="cd07969">
    <property type="entry name" value="OBF_DNA_ligase_I"/>
    <property type="match status" value="1"/>
</dbReference>
<name>A0A0U3F7M6_9CREN</name>
<proteinExistence type="inferred from homology"/>
<dbReference type="EC" id="6.5.1.1" evidence="19"/>
<keyword evidence="12 19" id="KW-0460">Magnesium</keyword>
<dbReference type="PROSITE" id="PS50160">
    <property type="entry name" value="DNA_LIGASE_A3"/>
    <property type="match status" value="1"/>
</dbReference>
<feature type="binding site" evidence="19">
    <location>
        <position position="282"/>
    </location>
    <ligand>
        <name>ATP</name>
        <dbReference type="ChEBI" id="CHEBI:30616"/>
    </ligand>
</feature>
<dbReference type="HAMAP" id="MF_00407">
    <property type="entry name" value="DNA_ligase"/>
    <property type="match status" value="1"/>
</dbReference>
<dbReference type="InterPro" id="IPR022865">
    <property type="entry name" value="DNA_ligae_ATP-dep_bac/arc"/>
</dbReference>
<dbReference type="InterPro" id="IPR012309">
    <property type="entry name" value="DNA_ligase_ATP-dep_C"/>
</dbReference>
<dbReference type="InterPro" id="IPR000977">
    <property type="entry name" value="DNA_ligase_ATP-dep"/>
</dbReference>
<dbReference type="Pfam" id="PF04679">
    <property type="entry name" value="DNA_ligase_A_C"/>
    <property type="match status" value="1"/>
</dbReference>
<dbReference type="SUPFAM" id="SSF56091">
    <property type="entry name" value="DNA ligase/mRNA capping enzyme, catalytic domain"/>
    <property type="match status" value="1"/>
</dbReference>
<dbReference type="InterPro" id="IPR016059">
    <property type="entry name" value="DNA_ligase_ATP-dep_CS"/>
</dbReference>
<evidence type="ECO:0000256" key="9">
    <source>
        <dbReference type="ARBA" id="ARBA00022741"/>
    </source>
</evidence>
<evidence type="ECO:0000256" key="12">
    <source>
        <dbReference type="ARBA" id="ARBA00022842"/>
    </source>
</evidence>
<feature type="binding site" evidence="19">
    <location>
        <position position="259"/>
    </location>
    <ligand>
        <name>ATP</name>
        <dbReference type="ChEBI" id="CHEBI:30616"/>
    </ligand>
</feature>
<keyword evidence="9 19" id="KW-0547">Nucleotide-binding</keyword>
<dbReference type="InterPro" id="IPR012310">
    <property type="entry name" value="DNA_ligase_ATP-dep_cent"/>
</dbReference>
<dbReference type="FunFam" id="3.30.470.30:FF:000012">
    <property type="entry name" value="Probable DNA ligase"/>
    <property type="match status" value="1"/>
</dbReference>
<dbReference type="Gene3D" id="1.10.3260.10">
    <property type="entry name" value="DNA ligase, ATP-dependent, N-terminal domain"/>
    <property type="match status" value="1"/>
</dbReference>
<reference evidence="22 23" key="1">
    <citation type="submission" date="2013-11" db="EMBL/GenBank/DDBJ databases">
        <title>Comparative genomics of Ignicoccus.</title>
        <authorList>
            <person name="Podar M."/>
        </authorList>
    </citation>
    <scope>NUCLEOTIDE SEQUENCE [LARGE SCALE GENOMIC DNA]</scope>
    <source>
        <strain evidence="22 23">DSM 13165</strain>
    </source>
</reference>
<evidence type="ECO:0000256" key="17">
    <source>
        <dbReference type="ARBA" id="ARBA00051615"/>
    </source>
</evidence>
<evidence type="ECO:0000256" key="5">
    <source>
        <dbReference type="ARBA" id="ARBA00022598"/>
    </source>
</evidence>
<keyword evidence="14 19" id="KW-0234">DNA repair</keyword>
<keyword evidence="23" id="KW-1185">Reference proteome</keyword>
<dbReference type="GO" id="GO:0051301">
    <property type="term" value="P:cell division"/>
    <property type="evidence" value="ECO:0007669"/>
    <property type="project" value="UniProtKB-KW"/>
</dbReference>
<keyword evidence="7 19" id="KW-0235">DNA replication</keyword>
<keyword evidence="8 19" id="KW-0479">Metal-binding</keyword>
<dbReference type="PATRIC" id="fig|940295.4.peg.1444"/>
<evidence type="ECO:0000256" key="11">
    <source>
        <dbReference type="ARBA" id="ARBA00022840"/>
    </source>
</evidence>
<dbReference type="FunFam" id="1.10.3260.10:FF:000007">
    <property type="entry name" value="DNA ligase"/>
    <property type="match status" value="1"/>
</dbReference>
<feature type="active site" description="N6-AMP-lysine intermediate" evidence="19">
    <location>
        <position position="261"/>
    </location>
</feature>
<evidence type="ECO:0000256" key="14">
    <source>
        <dbReference type="ARBA" id="ARBA00023204"/>
    </source>
</evidence>
<dbReference type="Proteomes" id="UP000060778">
    <property type="component" value="Chromosome"/>
</dbReference>
<evidence type="ECO:0000256" key="2">
    <source>
        <dbReference type="ARBA" id="ARBA00001946"/>
    </source>
</evidence>
<accession>A0A0U3F7M6</accession>
<dbReference type="CDD" id="cd07901">
    <property type="entry name" value="Adenylation_DNA_ligase_Arch_LigB"/>
    <property type="match status" value="1"/>
</dbReference>
<dbReference type="InterPro" id="IPR012340">
    <property type="entry name" value="NA-bd_OB-fold"/>
</dbReference>
<dbReference type="STRING" id="940295.EYM_07425"/>
<evidence type="ECO:0000256" key="18">
    <source>
        <dbReference type="ARBA" id="ARBA00052066"/>
    </source>
</evidence>
<comment type="cofactor">
    <cofactor evidence="2 19">
        <name>Mg(2+)</name>
        <dbReference type="ChEBI" id="CHEBI:18420"/>
    </cofactor>
</comment>
<dbReference type="KEGG" id="iis:EYM_07425"/>
<gene>
    <name evidence="19" type="primary">lig</name>
    <name evidence="22" type="ORF">EYM_07425</name>
</gene>
<evidence type="ECO:0000256" key="16">
    <source>
        <dbReference type="ARBA" id="ARBA00050126"/>
    </source>
</evidence>
<dbReference type="GO" id="GO:0006310">
    <property type="term" value="P:DNA recombination"/>
    <property type="evidence" value="ECO:0007669"/>
    <property type="project" value="UniProtKB-UniRule"/>
</dbReference>
<comment type="catalytic activity">
    <reaction evidence="17">
        <text>ATP + (deoxyribonucleotide)n-3'-hydroxyl + 5'-phospho-(deoxyribonucleotide)m = (deoxyribonucleotide)n+m + AMP + diphosphate.</text>
        <dbReference type="EC" id="6.5.1.7"/>
    </reaction>
</comment>
<dbReference type="InterPro" id="IPR050191">
    <property type="entry name" value="ATP-dep_DNA_ligase"/>
</dbReference>
<keyword evidence="6 19" id="KW-0132">Cell division</keyword>
<dbReference type="GO" id="GO:0006273">
    <property type="term" value="P:lagging strand elongation"/>
    <property type="evidence" value="ECO:0007669"/>
    <property type="project" value="TreeGrafter"/>
</dbReference>
<evidence type="ECO:0000256" key="8">
    <source>
        <dbReference type="ARBA" id="ARBA00022723"/>
    </source>
</evidence>
<evidence type="ECO:0000256" key="15">
    <source>
        <dbReference type="ARBA" id="ARBA00023306"/>
    </source>
</evidence>
<comment type="catalytic activity">
    <reaction evidence="18">
        <text>ADP + (deoxyribonucleotide)n-3'-hydroxyl + 5'-phospho-(deoxyribonucleotide)m = (deoxyribonucleotide)n+m + AMP + phosphate.</text>
        <dbReference type="EC" id="6.5.1.7"/>
    </reaction>
</comment>
<dbReference type="GO" id="GO:0006281">
    <property type="term" value="P:DNA repair"/>
    <property type="evidence" value="ECO:0007669"/>
    <property type="project" value="UniProtKB-UniRule"/>
</dbReference>
<feature type="binding site" evidence="19">
    <location>
        <position position="429"/>
    </location>
    <ligand>
        <name>ATP</name>
        <dbReference type="ChEBI" id="CHEBI:30616"/>
    </ligand>
</feature>
<feature type="domain" description="ATP-dependent DNA ligase family profile" evidence="21">
    <location>
        <begin position="340"/>
        <end position="475"/>
    </location>
</feature>
<evidence type="ECO:0000256" key="3">
    <source>
        <dbReference type="ARBA" id="ARBA00007572"/>
    </source>
</evidence>
<evidence type="ECO:0000256" key="4">
    <source>
        <dbReference type="ARBA" id="ARBA00013308"/>
    </source>
</evidence>
<dbReference type="AlphaFoldDB" id="A0A0U3F7M6"/>
<dbReference type="NCBIfam" id="TIGR00574">
    <property type="entry name" value="dnl1"/>
    <property type="match status" value="1"/>
</dbReference>
<sequence length="595" mass="67190">MKFKYIVETFEKIEVTSSRIQIVATLSALFKKVIEENKEIIDKVVYFVQGRLWPDWYGYPEIGIGEKGIIKAIALAANVREREVEELLKSLGDLGLVAERLIAKKSSRPSGLLSFTQTQSKDLTFEEVYETLKRIAFLQGEGSRDLKIKKLAGLLKRASPKEAKYIVRFVEGKLRLGVGDASIIEAIASILGVPKEIVERAYNLRADLGNIAKIAFTQGPEALKAIRPQPGIPVRPMLAERLHDPVEILKKVGGKGLAEYKYDGERAQIHLTKEGKVIIYSRRLENITHSYPDVVKYAKENLKAEEAIVEGEIVAVDPNTGELRPFQELMHRRRKHDVHIAMKEYPVHVRLFDAILVNGEDLTNKPLLERRERLISILNQTDEFRLATGEIVDTVEELERLFHQAIADGCEGLVVKAIHKGSIYQAGARGWLWIKYKRDYKSEMIEPVDLVVVGAFYGRGRRGGTFGALLMAGYDEDKDAFMTVCKVGSGFTDEDLAELPDLLKEYIIPNKHPRVVSEIKPDVWIQPALVAEIIGAEITLSPIHTCAIDKVEKGTGLAIRFPRFIKWRPDKGPQDATTCKELLEMYKRQLRRTVE</sequence>
<evidence type="ECO:0000259" key="21">
    <source>
        <dbReference type="PROSITE" id="PS50160"/>
    </source>
</evidence>
<dbReference type="Pfam" id="PF01068">
    <property type="entry name" value="DNA_ligase_A_M"/>
    <property type="match status" value="1"/>
</dbReference>
<dbReference type="GO" id="GO:0005524">
    <property type="term" value="F:ATP binding"/>
    <property type="evidence" value="ECO:0007669"/>
    <property type="project" value="UniProtKB-UniRule"/>
</dbReference>
<dbReference type="OrthoDB" id="31274at2157"/>
<feature type="binding site" evidence="19">
    <location>
        <position position="312"/>
    </location>
    <ligand>
        <name>ATP</name>
        <dbReference type="ChEBI" id="CHEBI:30616"/>
    </ligand>
</feature>
<dbReference type="FunFam" id="2.40.50.140:FF:000062">
    <property type="entry name" value="DNA ligase"/>
    <property type="match status" value="1"/>
</dbReference>
<keyword evidence="15 19" id="KW-0131">Cell cycle</keyword>
<dbReference type="GO" id="GO:0003677">
    <property type="term" value="F:DNA binding"/>
    <property type="evidence" value="ECO:0007669"/>
    <property type="project" value="InterPro"/>
</dbReference>
<comment type="function">
    <text evidence="19">DNA ligase that seals nicks in double-stranded DNA during DNA replication, DNA recombination and DNA repair.</text>
</comment>
<dbReference type="InterPro" id="IPR036599">
    <property type="entry name" value="DNA_ligase_N_sf"/>
</dbReference>
<evidence type="ECO:0000256" key="7">
    <source>
        <dbReference type="ARBA" id="ARBA00022705"/>
    </source>
</evidence>
<evidence type="ECO:0000256" key="19">
    <source>
        <dbReference type="HAMAP-Rule" id="MF_00407"/>
    </source>
</evidence>
<dbReference type="EMBL" id="CP006867">
    <property type="protein sequence ID" value="ALU12040.1"/>
    <property type="molecule type" value="Genomic_DNA"/>
</dbReference>
<comment type="catalytic activity">
    <reaction evidence="19">
        <text>ATP + (deoxyribonucleotide)n-3'-hydroxyl + 5'-phospho-(deoxyribonucleotide)m = (deoxyribonucleotide)n+m + AMP + diphosphate.</text>
        <dbReference type="EC" id="6.5.1.1"/>
    </reaction>
</comment>
<dbReference type="Gene3D" id="3.30.470.30">
    <property type="entry name" value="DNA ligase/mRNA capping enzyme"/>
    <property type="match status" value="1"/>
</dbReference>
<dbReference type="Pfam" id="PF04675">
    <property type="entry name" value="DNA_ligase_A_N"/>
    <property type="match status" value="1"/>
</dbReference>
<keyword evidence="5 19" id="KW-0436">Ligase</keyword>
<comment type="similarity">
    <text evidence="3 19 20">Belongs to the ATP-dependent DNA ligase family.</text>
</comment>
<dbReference type="SUPFAM" id="SSF50249">
    <property type="entry name" value="Nucleic acid-binding proteins"/>
    <property type="match status" value="1"/>
</dbReference>
<evidence type="ECO:0000256" key="1">
    <source>
        <dbReference type="ARBA" id="ARBA00001936"/>
    </source>
</evidence>
<evidence type="ECO:0000313" key="23">
    <source>
        <dbReference type="Proteomes" id="UP000060778"/>
    </source>
</evidence>
<dbReference type="PANTHER" id="PTHR45674">
    <property type="entry name" value="DNA LIGASE 1/3 FAMILY MEMBER"/>
    <property type="match status" value="1"/>
</dbReference>
<keyword evidence="13 19" id="KW-0233">DNA recombination</keyword>
<comment type="catalytic activity">
    <reaction evidence="16">
        <text>GTP + (deoxyribonucleotide)n-3'-hydroxyl + 5'-phospho-(deoxyribonucleotide)m = (deoxyribonucleotide)n+m + GMP + diphosphate.</text>
        <dbReference type="EC" id="6.5.1.7"/>
    </reaction>
</comment>
<dbReference type="Gene3D" id="2.40.50.140">
    <property type="entry name" value="Nucleic acid-binding proteins"/>
    <property type="match status" value="1"/>
</dbReference>
<feature type="binding site" evidence="19">
    <location>
        <position position="266"/>
    </location>
    <ligand>
        <name>ATP</name>
        <dbReference type="ChEBI" id="CHEBI:30616"/>
    </ligand>
</feature>
<dbReference type="PANTHER" id="PTHR45674:SF4">
    <property type="entry name" value="DNA LIGASE 1"/>
    <property type="match status" value="1"/>
</dbReference>
<dbReference type="InterPro" id="IPR012308">
    <property type="entry name" value="DNA_ligase_ATP-dep_N"/>
</dbReference>
<dbReference type="GeneID" id="30680857"/>
<dbReference type="GO" id="GO:0046872">
    <property type="term" value="F:metal ion binding"/>
    <property type="evidence" value="ECO:0007669"/>
    <property type="project" value="UniProtKB-KW"/>
</dbReference>
<feature type="binding site" evidence="19">
    <location>
        <position position="352"/>
    </location>
    <ligand>
        <name>ATP</name>
        <dbReference type="ChEBI" id="CHEBI:30616"/>
    </ligand>
</feature>
<comment type="cofactor">
    <cofactor evidence="1">
        <name>Mn(2+)</name>
        <dbReference type="ChEBI" id="CHEBI:29035"/>
    </cofactor>
</comment>